<keyword evidence="2" id="KW-1185">Reference proteome</keyword>
<reference evidence="1" key="1">
    <citation type="submission" date="2023-03" db="EMBL/GenBank/DDBJ databases">
        <title>Massive genome expansion in bonnet fungi (Mycena s.s.) driven by repeated elements and novel gene families across ecological guilds.</title>
        <authorList>
            <consortium name="Lawrence Berkeley National Laboratory"/>
            <person name="Harder C.B."/>
            <person name="Miyauchi S."/>
            <person name="Viragh M."/>
            <person name="Kuo A."/>
            <person name="Thoen E."/>
            <person name="Andreopoulos B."/>
            <person name="Lu D."/>
            <person name="Skrede I."/>
            <person name="Drula E."/>
            <person name="Henrissat B."/>
            <person name="Morin E."/>
            <person name="Kohler A."/>
            <person name="Barry K."/>
            <person name="LaButti K."/>
            <person name="Morin E."/>
            <person name="Salamov A."/>
            <person name="Lipzen A."/>
            <person name="Mereny Z."/>
            <person name="Hegedus B."/>
            <person name="Baldrian P."/>
            <person name="Stursova M."/>
            <person name="Weitz H."/>
            <person name="Taylor A."/>
            <person name="Grigoriev I.V."/>
            <person name="Nagy L.G."/>
            <person name="Martin F."/>
            <person name="Kauserud H."/>
        </authorList>
    </citation>
    <scope>NUCLEOTIDE SEQUENCE</scope>
    <source>
        <strain evidence="1">CBHHK002</strain>
    </source>
</reference>
<protein>
    <submittedName>
        <fullName evidence="1">Uncharacterized protein</fullName>
    </submittedName>
</protein>
<organism evidence="1 2">
    <name type="scientific">Mycena albidolilacea</name>
    <dbReference type="NCBI Taxonomy" id="1033008"/>
    <lineage>
        <taxon>Eukaryota</taxon>
        <taxon>Fungi</taxon>
        <taxon>Dikarya</taxon>
        <taxon>Basidiomycota</taxon>
        <taxon>Agaricomycotina</taxon>
        <taxon>Agaricomycetes</taxon>
        <taxon>Agaricomycetidae</taxon>
        <taxon>Agaricales</taxon>
        <taxon>Marasmiineae</taxon>
        <taxon>Mycenaceae</taxon>
        <taxon>Mycena</taxon>
    </lineage>
</organism>
<proteinExistence type="predicted"/>
<gene>
    <name evidence="1" type="ORF">DFH08DRAFT_520683</name>
</gene>
<evidence type="ECO:0000313" key="2">
    <source>
        <dbReference type="Proteomes" id="UP001218218"/>
    </source>
</evidence>
<evidence type="ECO:0000313" key="1">
    <source>
        <dbReference type="EMBL" id="KAJ7304820.1"/>
    </source>
</evidence>
<dbReference type="AlphaFoldDB" id="A0AAD6Z2F6"/>
<dbReference type="EMBL" id="JARIHO010000098">
    <property type="protein sequence ID" value="KAJ7304820.1"/>
    <property type="molecule type" value="Genomic_DNA"/>
</dbReference>
<name>A0AAD6Z2F6_9AGAR</name>
<comment type="caution">
    <text evidence="1">The sequence shown here is derived from an EMBL/GenBank/DDBJ whole genome shotgun (WGS) entry which is preliminary data.</text>
</comment>
<dbReference type="Proteomes" id="UP001218218">
    <property type="component" value="Unassembled WGS sequence"/>
</dbReference>
<accession>A0AAD6Z2F6</accession>
<sequence length="164" mass="17838">MPPLPYPAAANEEYDVIDLNIDDIPDDVTWFPYAEWLPATDDPSDAAPRLSSPQMISCGVKREYVTSAADTHPWWDAHRAPQLAFLPLPLESRPAPCSQATYILTGCGEPVHRVASSLSVAPSDLSRPRRRRCEDCVSTGDAVFWGSGAERVGDGSGRAGDKEL</sequence>